<dbReference type="Proteomes" id="UP001222770">
    <property type="component" value="Unassembled WGS sequence"/>
</dbReference>
<gene>
    <name evidence="1" type="ORF">POM99_04490</name>
</gene>
<dbReference type="EMBL" id="JAROCY010000003">
    <property type="protein sequence ID" value="MDF8332451.1"/>
    <property type="molecule type" value="Genomic_DNA"/>
</dbReference>
<protein>
    <submittedName>
        <fullName evidence="1">Uncharacterized protein</fullName>
    </submittedName>
</protein>
<keyword evidence="2" id="KW-1185">Reference proteome</keyword>
<proteinExistence type="predicted"/>
<evidence type="ECO:0000313" key="2">
    <source>
        <dbReference type="Proteomes" id="UP001222770"/>
    </source>
</evidence>
<reference evidence="1 2" key="1">
    <citation type="submission" date="2023-03" db="EMBL/GenBank/DDBJ databases">
        <title>Novosphingobium cyanobacteriorum sp. nov., isolated from a eutrophic reservoir during the Microcystis bloom period.</title>
        <authorList>
            <person name="Kang M."/>
            <person name="Le V."/>
            <person name="Ko S.-R."/>
            <person name="Lee S.-A."/>
            <person name="Ahn C.-Y."/>
        </authorList>
    </citation>
    <scope>NUCLEOTIDE SEQUENCE [LARGE SCALE GENOMIC DNA]</scope>
    <source>
        <strain evidence="1 2">HBC54</strain>
    </source>
</reference>
<organism evidence="1 2">
    <name type="scientific">Novosphingobium cyanobacteriorum</name>
    <dbReference type="NCBI Taxonomy" id="3024215"/>
    <lineage>
        <taxon>Bacteria</taxon>
        <taxon>Pseudomonadati</taxon>
        <taxon>Pseudomonadota</taxon>
        <taxon>Alphaproteobacteria</taxon>
        <taxon>Sphingomonadales</taxon>
        <taxon>Sphingomonadaceae</taxon>
        <taxon>Novosphingobium</taxon>
    </lineage>
</organism>
<accession>A0ABT6CEW6</accession>
<name>A0ABT6CEW6_9SPHN</name>
<sequence length="140" mass="15510">MADIDSHPRDAGLIAVKAALKDGQTVARTRQSGLEIELRRQGVDLSTVLRRKGAGGLALRLPLFDADAACEVNDTGDRLEQTVDGIAARVRMVLERDDFGPEQFRLTLRAEPHQPLVLKELGRRWSIAPVRTSAFEMHRS</sequence>
<dbReference type="RefSeq" id="WP_277275612.1">
    <property type="nucleotide sequence ID" value="NZ_JAROCY010000003.1"/>
</dbReference>
<comment type="caution">
    <text evidence="1">The sequence shown here is derived from an EMBL/GenBank/DDBJ whole genome shotgun (WGS) entry which is preliminary data.</text>
</comment>
<evidence type="ECO:0000313" key="1">
    <source>
        <dbReference type="EMBL" id="MDF8332451.1"/>
    </source>
</evidence>